<dbReference type="PANTHER" id="PTHR43792">
    <property type="entry name" value="GNAT FAMILY, PUTATIVE (AFU_ORTHOLOGUE AFUA_3G00765)-RELATED-RELATED"/>
    <property type="match status" value="1"/>
</dbReference>
<dbReference type="PANTHER" id="PTHR43792:SF8">
    <property type="entry name" value="[RIBOSOMAL PROTEIN US5]-ALANINE N-ACETYLTRANSFERASE"/>
    <property type="match status" value="1"/>
</dbReference>
<dbReference type="GO" id="GO:0005737">
    <property type="term" value="C:cytoplasm"/>
    <property type="evidence" value="ECO:0007669"/>
    <property type="project" value="TreeGrafter"/>
</dbReference>
<comment type="similarity">
    <text evidence="3">Belongs to the acetyltransferase family. RimJ subfamily.</text>
</comment>
<organism evidence="5 6">
    <name type="scientific">Streptomyces buecherae</name>
    <dbReference type="NCBI Taxonomy" id="2763006"/>
    <lineage>
        <taxon>Bacteria</taxon>
        <taxon>Bacillati</taxon>
        <taxon>Actinomycetota</taxon>
        <taxon>Actinomycetes</taxon>
        <taxon>Kitasatosporales</taxon>
        <taxon>Streptomycetaceae</taxon>
        <taxon>Streptomyces</taxon>
    </lineage>
</organism>
<dbReference type="Proteomes" id="UP000509303">
    <property type="component" value="Chromosome"/>
</dbReference>
<dbReference type="GO" id="GO:0008999">
    <property type="term" value="F:protein-N-terminal-alanine acetyltransferase activity"/>
    <property type="evidence" value="ECO:0007669"/>
    <property type="project" value="TreeGrafter"/>
</dbReference>
<accession>A0A7H8N5P4</accession>
<evidence type="ECO:0000259" key="4">
    <source>
        <dbReference type="PROSITE" id="PS51186"/>
    </source>
</evidence>
<keyword evidence="1 5" id="KW-0808">Transferase</keyword>
<dbReference type="RefSeq" id="WP_176161380.1">
    <property type="nucleotide sequence ID" value="NZ_CP054929.1"/>
</dbReference>
<evidence type="ECO:0000256" key="1">
    <source>
        <dbReference type="ARBA" id="ARBA00022679"/>
    </source>
</evidence>
<name>A0A7H8N5P4_9ACTN</name>
<sequence>MATPLAPASLTEAVPLQGGVLIRPAAESDAEALAAAYRRSRDHLRPWEPRRPDSFFTTEGQRARLREQAAEQRAGRVAAWLLTDGEAVVGGLTLSNIVRGPFRNAHLGYWIAAGQLGRGLATAAVRAACQAADGELDLHRLQAGTLAHNTRSQRVLAKSGFERFGRAERYLHIDGAWRDHLLFHRVLNDRHPA</sequence>
<dbReference type="SUPFAM" id="SSF55729">
    <property type="entry name" value="Acyl-CoA N-acyltransferases (Nat)"/>
    <property type="match status" value="1"/>
</dbReference>
<proteinExistence type="inferred from homology"/>
<dbReference type="InterPro" id="IPR000182">
    <property type="entry name" value="GNAT_dom"/>
</dbReference>
<evidence type="ECO:0000313" key="6">
    <source>
        <dbReference type="Proteomes" id="UP000509303"/>
    </source>
</evidence>
<dbReference type="InterPro" id="IPR016181">
    <property type="entry name" value="Acyl_CoA_acyltransferase"/>
</dbReference>
<dbReference type="AlphaFoldDB" id="A0A7H8N5P4"/>
<evidence type="ECO:0000256" key="2">
    <source>
        <dbReference type="ARBA" id="ARBA00023315"/>
    </source>
</evidence>
<dbReference type="Gene3D" id="3.40.630.30">
    <property type="match status" value="1"/>
</dbReference>
<protein>
    <submittedName>
        <fullName evidence="5">GNAT family N-acetyltransferase</fullName>
    </submittedName>
</protein>
<dbReference type="InterPro" id="IPR051531">
    <property type="entry name" value="N-acetyltransferase"/>
</dbReference>
<dbReference type="Pfam" id="PF13302">
    <property type="entry name" value="Acetyltransf_3"/>
    <property type="match status" value="1"/>
</dbReference>
<feature type="domain" description="N-acetyltransferase" evidence="4">
    <location>
        <begin position="20"/>
        <end position="184"/>
    </location>
</feature>
<dbReference type="PROSITE" id="PS51186">
    <property type="entry name" value="GNAT"/>
    <property type="match status" value="1"/>
</dbReference>
<dbReference type="EMBL" id="CP054929">
    <property type="protein sequence ID" value="QKW49646.1"/>
    <property type="molecule type" value="Genomic_DNA"/>
</dbReference>
<evidence type="ECO:0000256" key="3">
    <source>
        <dbReference type="ARBA" id="ARBA00038502"/>
    </source>
</evidence>
<gene>
    <name evidence="5" type="ORF">HUT08_08865</name>
</gene>
<keyword evidence="2" id="KW-0012">Acyltransferase</keyword>
<evidence type="ECO:0000313" key="5">
    <source>
        <dbReference type="EMBL" id="QKW49646.1"/>
    </source>
</evidence>
<keyword evidence="6" id="KW-1185">Reference proteome</keyword>
<reference evidence="5 6" key="1">
    <citation type="submission" date="2020-06" db="EMBL/GenBank/DDBJ databases">
        <title>Genome mining for natural products.</title>
        <authorList>
            <person name="Zhang B."/>
            <person name="Shi J."/>
            <person name="Ge H."/>
        </authorList>
    </citation>
    <scope>NUCLEOTIDE SEQUENCE [LARGE SCALE GENOMIC DNA]</scope>
    <source>
        <strain evidence="5 6">NA00687</strain>
    </source>
</reference>